<dbReference type="PANTHER" id="PTHR30204:SF93">
    <property type="entry name" value="HTH MERR-TYPE DOMAIN-CONTAINING PROTEIN"/>
    <property type="match status" value="1"/>
</dbReference>
<keyword evidence="1" id="KW-0238">DNA-binding</keyword>
<feature type="domain" description="HTH merR-type" evidence="3">
    <location>
        <begin position="6"/>
        <end position="75"/>
    </location>
</feature>
<dbReference type="Proteomes" id="UP001589535">
    <property type="component" value="Unassembled WGS sequence"/>
</dbReference>
<dbReference type="CDD" id="cd00592">
    <property type="entry name" value="HTH_MerR-like"/>
    <property type="match status" value="1"/>
</dbReference>
<evidence type="ECO:0000313" key="5">
    <source>
        <dbReference type="Proteomes" id="UP001589535"/>
    </source>
</evidence>
<dbReference type="InterPro" id="IPR000551">
    <property type="entry name" value="MerR-type_HTH_dom"/>
</dbReference>
<dbReference type="InterPro" id="IPR047057">
    <property type="entry name" value="MerR_fam"/>
</dbReference>
<evidence type="ECO:0000256" key="1">
    <source>
        <dbReference type="ARBA" id="ARBA00023125"/>
    </source>
</evidence>
<comment type="caution">
    <text evidence="4">The sequence shown here is derived from an EMBL/GenBank/DDBJ whole genome shotgun (WGS) entry which is preliminary data.</text>
</comment>
<dbReference type="Gene3D" id="1.10.1660.10">
    <property type="match status" value="1"/>
</dbReference>
<dbReference type="PANTHER" id="PTHR30204">
    <property type="entry name" value="REDOX-CYCLING DRUG-SENSING TRANSCRIPTIONAL ACTIVATOR SOXR"/>
    <property type="match status" value="1"/>
</dbReference>
<accession>A0ABV5TZY7</accession>
<evidence type="ECO:0000313" key="4">
    <source>
        <dbReference type="EMBL" id="MFB9684564.1"/>
    </source>
</evidence>
<dbReference type="PRINTS" id="PR00040">
    <property type="entry name" value="HTHMERR"/>
</dbReference>
<keyword evidence="5" id="KW-1185">Reference proteome</keyword>
<protein>
    <submittedName>
        <fullName evidence="4">MerR family transcriptional regulator</fullName>
    </submittedName>
</protein>
<feature type="region of interest" description="Disordered" evidence="2">
    <location>
        <begin position="252"/>
        <end position="285"/>
    </location>
</feature>
<proteinExistence type="predicted"/>
<reference evidence="4 5" key="1">
    <citation type="submission" date="2024-09" db="EMBL/GenBank/DDBJ databases">
        <authorList>
            <person name="Sun Q."/>
            <person name="Mori K."/>
        </authorList>
    </citation>
    <scope>NUCLEOTIDE SEQUENCE [LARGE SCALE GENOMIC DNA]</scope>
    <source>
        <strain evidence="4 5">JCM 13852</strain>
    </source>
</reference>
<dbReference type="SMART" id="SM00422">
    <property type="entry name" value="HTH_MERR"/>
    <property type="match status" value="1"/>
</dbReference>
<gene>
    <name evidence="4" type="ORF">ACFFTO_10265</name>
</gene>
<organism evidence="4 5">
    <name type="scientific">Amycolatopsis plumensis</name>
    <dbReference type="NCBI Taxonomy" id="236508"/>
    <lineage>
        <taxon>Bacteria</taxon>
        <taxon>Bacillati</taxon>
        <taxon>Actinomycetota</taxon>
        <taxon>Actinomycetes</taxon>
        <taxon>Pseudonocardiales</taxon>
        <taxon>Pseudonocardiaceae</taxon>
        <taxon>Amycolatopsis</taxon>
    </lineage>
</organism>
<dbReference type="EMBL" id="JBHMBK010000005">
    <property type="protein sequence ID" value="MFB9684564.1"/>
    <property type="molecule type" value="Genomic_DNA"/>
</dbReference>
<evidence type="ECO:0000256" key="2">
    <source>
        <dbReference type="SAM" id="MobiDB-lite"/>
    </source>
</evidence>
<dbReference type="SUPFAM" id="SSF46955">
    <property type="entry name" value="Putative DNA-binding domain"/>
    <property type="match status" value="1"/>
</dbReference>
<dbReference type="RefSeq" id="WP_378191465.1">
    <property type="nucleotide sequence ID" value="NZ_JBHMBK010000005.1"/>
</dbReference>
<dbReference type="Pfam" id="PF13411">
    <property type="entry name" value="MerR_1"/>
    <property type="match status" value="1"/>
</dbReference>
<sequence>MDTGLMLTIGELASYAGVTVRAVRHYHAKGLLPEPGRDRSGYRRYDAGAVVELIRIRTLAEAGVPLSRVRELLQADDEEFAAAIADIDRRLRAEIRQRQRHRERIRRLASGDGLALPPEVTGILDRLRALGVDERIVQVERDGWILLAAHSPERVPEWAARKREQIADPPLIDFYLTLGQALDRADGDPELTGLADELAGYISRLAEDSVGDTDVEPPFADLMDTLAFDTAPPARRLVELLRTRGWTGWTKLERVDPTPAEGGADIGHQATSGAKRRAAGQPRSG</sequence>
<dbReference type="PROSITE" id="PS50937">
    <property type="entry name" value="HTH_MERR_2"/>
    <property type="match status" value="1"/>
</dbReference>
<dbReference type="InterPro" id="IPR009061">
    <property type="entry name" value="DNA-bd_dom_put_sf"/>
</dbReference>
<name>A0ABV5TZY7_9PSEU</name>
<evidence type="ECO:0000259" key="3">
    <source>
        <dbReference type="PROSITE" id="PS50937"/>
    </source>
</evidence>